<dbReference type="PANTHER" id="PTHR11803">
    <property type="entry name" value="2-IMINOBUTANOATE/2-IMINOPROPANOATE DEAMINASE RIDA"/>
    <property type="match status" value="1"/>
</dbReference>
<name>A0ABV6PQ32_9BURK</name>
<dbReference type="CDD" id="cd00448">
    <property type="entry name" value="YjgF_YER057c_UK114_family"/>
    <property type="match status" value="1"/>
</dbReference>
<dbReference type="EC" id="3.5.-.-" evidence="1"/>
<sequence>MTTRKAFSSDKTPPPAGTYSVAMQAQGLVFLSGQTPRDVNNVRHGDKPFEFQVRMALDNLEAAANAAGLSLKDAVKVGVFLRNPADAKAFDAIYAEYVGDPPPARTLTQSNFAGFDIEVDAVLLAKNG</sequence>
<dbReference type="GO" id="GO:0016787">
    <property type="term" value="F:hydrolase activity"/>
    <property type="evidence" value="ECO:0007669"/>
    <property type="project" value="UniProtKB-KW"/>
</dbReference>
<keyword evidence="2" id="KW-1185">Reference proteome</keyword>
<gene>
    <name evidence="1" type="ORF">ACFFGG_05265</name>
</gene>
<evidence type="ECO:0000313" key="1">
    <source>
        <dbReference type="EMBL" id="MFC0591962.1"/>
    </source>
</evidence>
<dbReference type="RefSeq" id="WP_293224056.1">
    <property type="nucleotide sequence ID" value="NZ_JBHLTN010000007.1"/>
</dbReference>
<dbReference type="Gene3D" id="3.30.1330.40">
    <property type="entry name" value="RutC-like"/>
    <property type="match status" value="1"/>
</dbReference>
<reference evidence="1 2" key="1">
    <citation type="submission" date="2024-09" db="EMBL/GenBank/DDBJ databases">
        <authorList>
            <person name="Sun Q."/>
            <person name="Mori K."/>
        </authorList>
    </citation>
    <scope>NUCLEOTIDE SEQUENCE [LARGE SCALE GENOMIC DNA]</scope>
    <source>
        <strain evidence="1 2">NCAIM B.02336</strain>
    </source>
</reference>
<dbReference type="InterPro" id="IPR035959">
    <property type="entry name" value="RutC-like_sf"/>
</dbReference>
<evidence type="ECO:0000313" key="2">
    <source>
        <dbReference type="Proteomes" id="UP001589834"/>
    </source>
</evidence>
<protein>
    <submittedName>
        <fullName evidence="1">RidA family protein</fullName>
        <ecNumber evidence="1">3.5.-.-</ecNumber>
    </submittedName>
</protein>
<keyword evidence="1" id="KW-0378">Hydrolase</keyword>
<dbReference type="SUPFAM" id="SSF55298">
    <property type="entry name" value="YjgF-like"/>
    <property type="match status" value="1"/>
</dbReference>
<accession>A0ABV6PQ32</accession>
<comment type="caution">
    <text evidence="1">The sequence shown here is derived from an EMBL/GenBank/DDBJ whole genome shotgun (WGS) entry which is preliminary data.</text>
</comment>
<proteinExistence type="predicted"/>
<dbReference type="Pfam" id="PF01042">
    <property type="entry name" value="Ribonuc_L-PSP"/>
    <property type="match status" value="1"/>
</dbReference>
<dbReference type="EMBL" id="JBHLTN010000007">
    <property type="protein sequence ID" value="MFC0591962.1"/>
    <property type="molecule type" value="Genomic_DNA"/>
</dbReference>
<organism evidence="1 2">
    <name type="scientific">Ottowia pentelensis</name>
    <dbReference type="NCBI Taxonomy" id="511108"/>
    <lineage>
        <taxon>Bacteria</taxon>
        <taxon>Pseudomonadati</taxon>
        <taxon>Pseudomonadota</taxon>
        <taxon>Betaproteobacteria</taxon>
        <taxon>Burkholderiales</taxon>
        <taxon>Comamonadaceae</taxon>
        <taxon>Ottowia</taxon>
    </lineage>
</organism>
<dbReference type="Proteomes" id="UP001589834">
    <property type="component" value="Unassembled WGS sequence"/>
</dbReference>
<dbReference type="PANTHER" id="PTHR11803:SF44">
    <property type="entry name" value="RUTC FAMILY PROTEIN YJGH"/>
    <property type="match status" value="1"/>
</dbReference>
<dbReference type="InterPro" id="IPR006175">
    <property type="entry name" value="YjgF/YER057c/UK114"/>
</dbReference>